<gene>
    <name evidence="1" type="ORF">HXL70_03435</name>
</gene>
<sequence length="51" mass="6118">MYWHYARHNLKPSEYYAMGIGERTVLRAFMLKEIEEEKKLQDDIKNKTKGG</sequence>
<protein>
    <submittedName>
        <fullName evidence="1">Uncharacterized protein</fullName>
    </submittedName>
</protein>
<dbReference type="AlphaFoldDB" id="A0A930B7W4"/>
<dbReference type="EMBL" id="JABZMK010000010">
    <property type="protein sequence ID" value="MBF1129081.1"/>
    <property type="molecule type" value="Genomic_DNA"/>
</dbReference>
<comment type="caution">
    <text evidence="1">The sequence shown here is derived from an EMBL/GenBank/DDBJ whole genome shotgun (WGS) entry which is preliminary data.</text>
</comment>
<dbReference type="Proteomes" id="UP000757890">
    <property type="component" value="Unassembled WGS sequence"/>
</dbReference>
<name>A0A930B7W4_9FIRM</name>
<evidence type="ECO:0000313" key="2">
    <source>
        <dbReference type="Proteomes" id="UP000757890"/>
    </source>
</evidence>
<proteinExistence type="predicted"/>
<dbReference type="RefSeq" id="WP_276639117.1">
    <property type="nucleotide sequence ID" value="NZ_CAJPSS010000025.1"/>
</dbReference>
<evidence type="ECO:0000313" key="1">
    <source>
        <dbReference type="EMBL" id="MBF1129081.1"/>
    </source>
</evidence>
<organism evidence="1 2">
    <name type="scientific">Dialister invisus</name>
    <dbReference type="NCBI Taxonomy" id="218538"/>
    <lineage>
        <taxon>Bacteria</taxon>
        <taxon>Bacillati</taxon>
        <taxon>Bacillota</taxon>
        <taxon>Negativicutes</taxon>
        <taxon>Veillonellales</taxon>
        <taxon>Veillonellaceae</taxon>
        <taxon>Dialister</taxon>
    </lineage>
</organism>
<reference evidence="1" key="1">
    <citation type="submission" date="2020-04" db="EMBL/GenBank/DDBJ databases">
        <title>Deep metagenomics examines the oral microbiome during advanced dental caries in children, revealing novel taxa and co-occurrences with host molecules.</title>
        <authorList>
            <person name="Baker J.L."/>
            <person name="Morton J.T."/>
            <person name="Dinis M."/>
            <person name="Alvarez R."/>
            <person name="Tran N.C."/>
            <person name="Knight R."/>
            <person name="Edlund A."/>
        </authorList>
    </citation>
    <scope>NUCLEOTIDE SEQUENCE</scope>
    <source>
        <strain evidence="1">JCVI_32_bin.14</strain>
    </source>
</reference>
<accession>A0A930B7W4</accession>